<dbReference type="EMBL" id="GBXM01006506">
    <property type="protein sequence ID" value="JAI02072.1"/>
    <property type="molecule type" value="Transcribed_RNA"/>
</dbReference>
<dbReference type="AlphaFoldDB" id="A0A0E9XHZ5"/>
<accession>A0A0E9XHZ5</accession>
<name>A0A0E9XHZ5_ANGAN</name>
<sequence length="113" mass="12583">MVRQPMKSLGFSLYRSKLNLAIPLLLGRLKLGSPLLCVHICPFSSTISRVLAGRDWKKACVSTTVPSSSSTSVRNWNTTSKLFAAFSRSSSSEEAITVLLRQRLWVQTLKRRG</sequence>
<proteinExistence type="predicted"/>
<protein>
    <submittedName>
        <fullName evidence="1">Uncharacterized protein</fullName>
    </submittedName>
</protein>
<reference evidence="1" key="1">
    <citation type="submission" date="2014-11" db="EMBL/GenBank/DDBJ databases">
        <authorList>
            <person name="Amaro Gonzalez C."/>
        </authorList>
    </citation>
    <scope>NUCLEOTIDE SEQUENCE</scope>
</reference>
<evidence type="ECO:0000313" key="1">
    <source>
        <dbReference type="EMBL" id="JAI02072.1"/>
    </source>
</evidence>
<organism evidence="1">
    <name type="scientific">Anguilla anguilla</name>
    <name type="common">European freshwater eel</name>
    <name type="synonym">Muraena anguilla</name>
    <dbReference type="NCBI Taxonomy" id="7936"/>
    <lineage>
        <taxon>Eukaryota</taxon>
        <taxon>Metazoa</taxon>
        <taxon>Chordata</taxon>
        <taxon>Craniata</taxon>
        <taxon>Vertebrata</taxon>
        <taxon>Euteleostomi</taxon>
        <taxon>Actinopterygii</taxon>
        <taxon>Neopterygii</taxon>
        <taxon>Teleostei</taxon>
        <taxon>Anguilliformes</taxon>
        <taxon>Anguillidae</taxon>
        <taxon>Anguilla</taxon>
    </lineage>
</organism>
<reference evidence="1" key="2">
    <citation type="journal article" date="2015" name="Fish Shellfish Immunol.">
        <title>Early steps in the European eel (Anguilla anguilla)-Vibrio vulnificus interaction in the gills: Role of the RtxA13 toxin.</title>
        <authorList>
            <person name="Callol A."/>
            <person name="Pajuelo D."/>
            <person name="Ebbesson L."/>
            <person name="Teles M."/>
            <person name="MacKenzie S."/>
            <person name="Amaro C."/>
        </authorList>
    </citation>
    <scope>NUCLEOTIDE SEQUENCE</scope>
</reference>